<accession>A0A7S2WXF3</accession>
<feature type="transmembrane region" description="Helical" evidence="2">
    <location>
        <begin position="279"/>
        <end position="297"/>
    </location>
</feature>
<dbReference type="EMBL" id="HBHJ01033250">
    <property type="protein sequence ID" value="CAD9711045.1"/>
    <property type="molecule type" value="Transcribed_RNA"/>
</dbReference>
<feature type="transmembrane region" description="Helical" evidence="2">
    <location>
        <begin position="12"/>
        <end position="33"/>
    </location>
</feature>
<reference evidence="3" key="1">
    <citation type="submission" date="2021-01" db="EMBL/GenBank/DDBJ databases">
        <authorList>
            <person name="Corre E."/>
            <person name="Pelletier E."/>
            <person name="Niang G."/>
            <person name="Scheremetjew M."/>
            <person name="Finn R."/>
            <person name="Kale V."/>
            <person name="Holt S."/>
            <person name="Cochrane G."/>
            <person name="Meng A."/>
            <person name="Brown T."/>
            <person name="Cohen L."/>
        </authorList>
    </citation>
    <scope>NUCLEOTIDE SEQUENCE</scope>
    <source>
        <strain evidence="3">CCMP1243</strain>
    </source>
</reference>
<feature type="transmembrane region" description="Helical" evidence="2">
    <location>
        <begin position="231"/>
        <end position="251"/>
    </location>
</feature>
<feature type="transmembrane region" description="Helical" evidence="2">
    <location>
        <begin position="45"/>
        <end position="67"/>
    </location>
</feature>
<evidence type="ECO:0000313" key="3">
    <source>
        <dbReference type="EMBL" id="CAD9711045.1"/>
    </source>
</evidence>
<gene>
    <name evidence="3" type="ORF">RMAR1173_LOCUS22039</name>
</gene>
<keyword evidence="2" id="KW-1133">Transmembrane helix</keyword>
<feature type="compositionally biased region" description="Basic and acidic residues" evidence="1">
    <location>
        <begin position="352"/>
        <end position="361"/>
    </location>
</feature>
<sequence length="420" mass="45327">MAKLFTGHDPNHIHAVLGFLSLLHLMFRLAQFASTGRLFPSEEPLAVSLACLGVHVLLHSSSFLLPLPARRNFRSPMIWPEFRAHNAVFSIRQCIGTGVALCTEAALRQVTAPGGASSWMPSVLGASPAMVLQCASALVRLAVVLAAAQLAAEVTRKMGNSEHRTTNAMPYPATASATDVQNTKVFYRQCQFHATTLALVGSSDFAFLPLYGLESAPFMMTLVRKGLASSLGYHAVYSTGLIIPYLVFTAAKKLEMVSLSLNGNLARMARVKGGHSHNAIWPAILLCHTVVTSALAATPTGAKVLLNLAHLATFIVTVQHFWEAKWMLLPTTKQEKDCNPAQGEEATAQQQDTKENHHAERQNQLAPANTNKKREQHKQQSNKQALLISTDPIVAFGVVALFGAIGTGIALDSRRIAGDL</sequence>
<protein>
    <submittedName>
        <fullName evidence="3">Uncharacterized protein</fullName>
    </submittedName>
</protein>
<keyword evidence="2" id="KW-0472">Membrane</keyword>
<evidence type="ECO:0000256" key="2">
    <source>
        <dbReference type="SAM" id="Phobius"/>
    </source>
</evidence>
<dbReference type="AlphaFoldDB" id="A0A7S2WXF3"/>
<name>A0A7S2WXF3_9STRA</name>
<feature type="region of interest" description="Disordered" evidence="1">
    <location>
        <begin position="336"/>
        <end position="382"/>
    </location>
</feature>
<feature type="transmembrane region" description="Helical" evidence="2">
    <location>
        <begin position="304"/>
        <end position="322"/>
    </location>
</feature>
<evidence type="ECO:0000256" key="1">
    <source>
        <dbReference type="SAM" id="MobiDB-lite"/>
    </source>
</evidence>
<keyword evidence="2" id="KW-0812">Transmembrane</keyword>
<feature type="transmembrane region" description="Helical" evidence="2">
    <location>
        <begin position="393"/>
        <end position="411"/>
    </location>
</feature>
<organism evidence="3">
    <name type="scientific">Rhizochromulina marina</name>
    <dbReference type="NCBI Taxonomy" id="1034831"/>
    <lineage>
        <taxon>Eukaryota</taxon>
        <taxon>Sar</taxon>
        <taxon>Stramenopiles</taxon>
        <taxon>Ochrophyta</taxon>
        <taxon>Dictyochophyceae</taxon>
        <taxon>Rhizochromulinales</taxon>
        <taxon>Rhizochromulina</taxon>
    </lineage>
</organism>
<proteinExistence type="predicted"/>